<feature type="signal peptide" evidence="1">
    <location>
        <begin position="1"/>
        <end position="22"/>
    </location>
</feature>
<dbReference type="PROSITE" id="PS51257">
    <property type="entry name" value="PROKAR_LIPOPROTEIN"/>
    <property type="match status" value="1"/>
</dbReference>
<dbReference type="RefSeq" id="WP_166190422.1">
    <property type="nucleotide sequence ID" value="NZ_CP049811.1"/>
</dbReference>
<organism evidence="2 3">
    <name type="scientific">Pontivivens nitratireducens</name>
    <dbReference type="NCBI Taxonomy" id="2758038"/>
    <lineage>
        <taxon>Bacteria</taxon>
        <taxon>Pseudomonadati</taxon>
        <taxon>Pseudomonadota</taxon>
        <taxon>Alphaproteobacteria</taxon>
        <taxon>Rhodobacterales</taxon>
        <taxon>Paracoccaceae</taxon>
        <taxon>Pontivivens</taxon>
    </lineage>
</organism>
<feature type="chain" id="PRO_5026183453" description="Lipoprotein" evidence="1">
    <location>
        <begin position="23"/>
        <end position="159"/>
    </location>
</feature>
<dbReference type="KEGG" id="mon:G8E03_07880"/>
<gene>
    <name evidence="2" type="ORF">G8E03_07880</name>
</gene>
<protein>
    <recommendedName>
        <fullName evidence="4">Lipoprotein</fullName>
    </recommendedName>
</protein>
<evidence type="ECO:0000313" key="2">
    <source>
        <dbReference type="EMBL" id="QIK40693.1"/>
    </source>
</evidence>
<evidence type="ECO:0000256" key="1">
    <source>
        <dbReference type="SAM" id="SignalP"/>
    </source>
</evidence>
<accession>A0A6G7VKR9</accession>
<name>A0A6G7VKR9_9RHOB</name>
<evidence type="ECO:0008006" key="4">
    <source>
        <dbReference type="Google" id="ProtNLM"/>
    </source>
</evidence>
<reference evidence="2 3" key="1">
    <citation type="submission" date="2020-03" db="EMBL/GenBank/DDBJ databases">
        <title>Complete genome sequence of Monaibacterium sp. ALG8 with diverse plasmids.</title>
        <authorList>
            <person name="Sun C."/>
        </authorList>
    </citation>
    <scope>NUCLEOTIDE SEQUENCE [LARGE SCALE GENOMIC DNA]</scope>
    <source>
        <strain evidence="2 3">ALG8</strain>
    </source>
</reference>
<sequence>MKRIVASASLLVLLSACVEPQASLPDSALIRAGCYTVDLYDDPYRRNEIQPAKVGLSDNWNRYLGVWGEGAWNGGQCHEIHVTEVNQDGSVVVIDTVAPYETLRAESHRRTGRIDRNGRLIVPGSNGPTVYSYENGRLRGTRFRRSGGTDHVILSPQSS</sequence>
<dbReference type="EMBL" id="CP049811">
    <property type="protein sequence ID" value="QIK40693.1"/>
    <property type="molecule type" value="Genomic_DNA"/>
</dbReference>
<dbReference type="Proteomes" id="UP000500791">
    <property type="component" value="Chromosome"/>
</dbReference>
<evidence type="ECO:0000313" key="3">
    <source>
        <dbReference type="Proteomes" id="UP000500791"/>
    </source>
</evidence>
<dbReference type="AlphaFoldDB" id="A0A6G7VKR9"/>
<keyword evidence="1" id="KW-0732">Signal</keyword>
<proteinExistence type="predicted"/>
<keyword evidence="3" id="KW-1185">Reference proteome</keyword>